<proteinExistence type="predicted"/>
<keyword evidence="2" id="KW-1133">Transmembrane helix</keyword>
<keyword evidence="2" id="KW-0812">Transmembrane</keyword>
<dbReference type="InterPro" id="IPR013083">
    <property type="entry name" value="Znf_RING/FYVE/PHD"/>
</dbReference>
<dbReference type="AlphaFoldDB" id="A0A1J7FMB9"/>
<organism evidence="4 5">
    <name type="scientific">Lupinus angustifolius</name>
    <name type="common">Narrow-leaved blue lupine</name>
    <dbReference type="NCBI Taxonomy" id="3871"/>
    <lineage>
        <taxon>Eukaryota</taxon>
        <taxon>Viridiplantae</taxon>
        <taxon>Streptophyta</taxon>
        <taxon>Embryophyta</taxon>
        <taxon>Tracheophyta</taxon>
        <taxon>Spermatophyta</taxon>
        <taxon>Magnoliopsida</taxon>
        <taxon>eudicotyledons</taxon>
        <taxon>Gunneridae</taxon>
        <taxon>Pentapetalae</taxon>
        <taxon>rosids</taxon>
        <taxon>fabids</taxon>
        <taxon>Fabales</taxon>
        <taxon>Fabaceae</taxon>
        <taxon>Papilionoideae</taxon>
        <taxon>50 kb inversion clade</taxon>
        <taxon>genistoids sensu lato</taxon>
        <taxon>core genistoids</taxon>
        <taxon>Genisteae</taxon>
        <taxon>Lupinus</taxon>
    </lineage>
</organism>
<dbReference type="OMA" id="KEECCIC"/>
<dbReference type="Gramene" id="OIV89023">
    <property type="protein sequence ID" value="OIV89023"/>
    <property type="gene ID" value="TanjilG_24093"/>
</dbReference>
<dbReference type="PANTHER" id="PTHR45676">
    <property type="entry name" value="RING-H2 FINGER PROTEIN ATL51-RELATED"/>
    <property type="match status" value="1"/>
</dbReference>
<name>A0A1J7FMB9_LUPAN</name>
<evidence type="ECO:0000313" key="5">
    <source>
        <dbReference type="Proteomes" id="UP000188354"/>
    </source>
</evidence>
<feature type="domain" description="RING-type" evidence="3">
    <location>
        <begin position="133"/>
        <end position="175"/>
    </location>
</feature>
<accession>A0A1J7FMB9</accession>
<dbReference type="SMART" id="SM00184">
    <property type="entry name" value="RING"/>
    <property type="match status" value="1"/>
</dbReference>
<sequence>MATNARNHLTQETHDATLSAFSKSNYLNLHKHNYHIIEWHFNKVNGSDFHSYSKGLFLLLWFITILILLPALFLCVHICRRRRATSADTAVVISQLPAHQCVIVYYTNHTMIPCSTTTKSLSMVGEGFEKKECCICLSDFQDNEKLKWLTECQHVFHSECLDMWLGAHPSCPLCRSSLHVSEDPLKKSSMV</sequence>
<evidence type="ECO:0000259" key="3">
    <source>
        <dbReference type="PROSITE" id="PS50089"/>
    </source>
</evidence>
<dbReference type="PROSITE" id="PS50089">
    <property type="entry name" value="ZF_RING_2"/>
    <property type="match status" value="1"/>
</dbReference>
<protein>
    <recommendedName>
        <fullName evidence="3">RING-type domain-containing protein</fullName>
    </recommendedName>
</protein>
<dbReference type="GO" id="GO:0016567">
    <property type="term" value="P:protein ubiquitination"/>
    <property type="evidence" value="ECO:0007669"/>
    <property type="project" value="UniProtKB-UniPathway"/>
</dbReference>
<dbReference type="InterPro" id="IPR001841">
    <property type="entry name" value="Znf_RING"/>
</dbReference>
<dbReference type="SUPFAM" id="SSF57850">
    <property type="entry name" value="RING/U-box"/>
    <property type="match status" value="1"/>
</dbReference>
<dbReference type="Proteomes" id="UP000188354">
    <property type="component" value="Unassembled WGS sequence"/>
</dbReference>
<dbReference type="UniPathway" id="UPA00143"/>
<keyword evidence="1" id="KW-0862">Zinc</keyword>
<keyword evidence="1" id="KW-0479">Metal-binding</keyword>
<evidence type="ECO:0000313" key="4">
    <source>
        <dbReference type="EMBL" id="OIV89023.1"/>
    </source>
</evidence>
<keyword evidence="2" id="KW-0472">Membrane</keyword>
<dbReference type="GO" id="GO:0008270">
    <property type="term" value="F:zinc ion binding"/>
    <property type="evidence" value="ECO:0007669"/>
    <property type="project" value="UniProtKB-KW"/>
</dbReference>
<evidence type="ECO:0000256" key="1">
    <source>
        <dbReference type="PROSITE-ProRule" id="PRU00175"/>
    </source>
</evidence>
<gene>
    <name evidence="4" type="ORF">TanjilG_24093</name>
</gene>
<keyword evidence="5" id="KW-1185">Reference proteome</keyword>
<evidence type="ECO:0000256" key="2">
    <source>
        <dbReference type="SAM" id="Phobius"/>
    </source>
</evidence>
<reference evidence="4 5" key="1">
    <citation type="journal article" date="2017" name="Plant Biotechnol. J.">
        <title>A comprehensive draft genome sequence for lupin (Lupinus angustifolius), an emerging health food: insights into plant-microbe interactions and legume evolution.</title>
        <authorList>
            <person name="Hane J.K."/>
            <person name="Ming Y."/>
            <person name="Kamphuis L.G."/>
            <person name="Nelson M.N."/>
            <person name="Garg G."/>
            <person name="Atkins C.A."/>
            <person name="Bayer P.E."/>
            <person name="Bravo A."/>
            <person name="Bringans S."/>
            <person name="Cannon S."/>
            <person name="Edwards D."/>
            <person name="Foley R."/>
            <person name="Gao L.L."/>
            <person name="Harrison M.J."/>
            <person name="Huang W."/>
            <person name="Hurgobin B."/>
            <person name="Li S."/>
            <person name="Liu C.W."/>
            <person name="McGrath A."/>
            <person name="Morahan G."/>
            <person name="Murray J."/>
            <person name="Weller J."/>
            <person name="Jian J."/>
            <person name="Singh K.B."/>
        </authorList>
    </citation>
    <scope>NUCLEOTIDE SEQUENCE [LARGE SCALE GENOMIC DNA]</scope>
    <source>
        <strain evidence="5">cv. Tanjil</strain>
        <tissue evidence="4">Whole plant</tissue>
    </source>
</reference>
<dbReference type="Gene3D" id="3.30.40.10">
    <property type="entry name" value="Zinc/RING finger domain, C3HC4 (zinc finger)"/>
    <property type="match status" value="1"/>
</dbReference>
<dbReference type="Pfam" id="PF13639">
    <property type="entry name" value="zf-RING_2"/>
    <property type="match status" value="1"/>
</dbReference>
<feature type="transmembrane region" description="Helical" evidence="2">
    <location>
        <begin position="56"/>
        <end position="76"/>
    </location>
</feature>
<keyword evidence="1" id="KW-0863">Zinc-finger</keyword>
<dbReference type="EMBL" id="KV862926">
    <property type="protein sequence ID" value="OIV89023.1"/>
    <property type="molecule type" value="Genomic_DNA"/>
</dbReference>